<dbReference type="OrthoDB" id="1930729at2759"/>
<feature type="compositionally biased region" description="Basic and acidic residues" evidence="1">
    <location>
        <begin position="199"/>
        <end position="213"/>
    </location>
</feature>
<comment type="caution">
    <text evidence="2">The sequence shown here is derived from an EMBL/GenBank/DDBJ whole genome shotgun (WGS) entry which is preliminary data.</text>
</comment>
<evidence type="ECO:0000313" key="2">
    <source>
        <dbReference type="EMBL" id="CAA2974596.1"/>
    </source>
</evidence>
<dbReference type="Proteomes" id="UP000594638">
    <property type="component" value="Unassembled WGS sequence"/>
</dbReference>
<protein>
    <submittedName>
        <fullName evidence="2">Uncharacterized protein</fullName>
    </submittedName>
</protein>
<accession>A0A8S0R8J5</accession>
<sequence length="279" mass="31885">MGLNAGNDNNVDKTLEAKCRIVKKHFEKCGEKITKGDAYNLFISSKKRKSDKYKTGSIVILAYVLWATDETVYIDLWWLDLIDDLDSFKNNANLGLKFAMKYLDVIPRFVASKITKRLASATIDNVLKSKEPNLMRSIEMKLIVEEDESISHHFEGDDAEYDAEPHHAFHQHFCSASQPPLEAGFDDMMDVPIVERKVKEPHEEPKLEEEVRGKNGGGKGTEVGSGNDMEEQRKEKIFEEGVEKKTIIEVKLPNVEKSIVDFVTLEKHEMDKNKFSHHM</sequence>
<gene>
    <name evidence="2" type="ORF">OLEA9_A031716</name>
</gene>
<reference evidence="2 3" key="1">
    <citation type="submission" date="2019-12" db="EMBL/GenBank/DDBJ databases">
        <authorList>
            <person name="Alioto T."/>
            <person name="Alioto T."/>
            <person name="Gomez Garrido J."/>
        </authorList>
    </citation>
    <scope>NUCLEOTIDE SEQUENCE [LARGE SCALE GENOMIC DNA]</scope>
</reference>
<feature type="compositionally biased region" description="Gly residues" evidence="1">
    <location>
        <begin position="214"/>
        <end position="223"/>
    </location>
</feature>
<name>A0A8S0R8J5_OLEEU</name>
<feature type="region of interest" description="Disordered" evidence="1">
    <location>
        <begin position="199"/>
        <end position="233"/>
    </location>
</feature>
<keyword evidence="3" id="KW-1185">Reference proteome</keyword>
<evidence type="ECO:0000313" key="3">
    <source>
        <dbReference type="Proteomes" id="UP000594638"/>
    </source>
</evidence>
<dbReference type="EMBL" id="CACTIH010002185">
    <property type="protein sequence ID" value="CAA2974596.1"/>
    <property type="molecule type" value="Genomic_DNA"/>
</dbReference>
<proteinExistence type="predicted"/>
<organism evidence="2 3">
    <name type="scientific">Olea europaea subsp. europaea</name>
    <dbReference type="NCBI Taxonomy" id="158383"/>
    <lineage>
        <taxon>Eukaryota</taxon>
        <taxon>Viridiplantae</taxon>
        <taxon>Streptophyta</taxon>
        <taxon>Embryophyta</taxon>
        <taxon>Tracheophyta</taxon>
        <taxon>Spermatophyta</taxon>
        <taxon>Magnoliopsida</taxon>
        <taxon>eudicotyledons</taxon>
        <taxon>Gunneridae</taxon>
        <taxon>Pentapetalae</taxon>
        <taxon>asterids</taxon>
        <taxon>lamiids</taxon>
        <taxon>Lamiales</taxon>
        <taxon>Oleaceae</taxon>
        <taxon>Oleeae</taxon>
        <taxon>Olea</taxon>
    </lineage>
</organism>
<evidence type="ECO:0000256" key="1">
    <source>
        <dbReference type="SAM" id="MobiDB-lite"/>
    </source>
</evidence>
<dbReference type="Gramene" id="OE9A031716T1">
    <property type="protein sequence ID" value="OE9A031716C1"/>
    <property type="gene ID" value="OE9A031716"/>
</dbReference>
<dbReference type="AlphaFoldDB" id="A0A8S0R8J5"/>